<proteinExistence type="predicted"/>
<dbReference type="Proteomes" id="UP000515808">
    <property type="component" value="Chromosome"/>
</dbReference>
<sequence length="85" mass="9791">MKTISTINIKDNTLKLNDFALESTEKAVLKTINTTEDLQKFTAKKLKSTLSFTAKQQENFFNKAENVKSLVWKKINKTVDFFSKN</sequence>
<dbReference type="KEGG" id="ppec:H9W90_01455"/>
<keyword evidence="2" id="KW-1185">Reference proteome</keyword>
<organism evidence="1 2">
    <name type="scientific">Polaribacter pectinis</name>
    <dbReference type="NCBI Taxonomy" id="2738844"/>
    <lineage>
        <taxon>Bacteria</taxon>
        <taxon>Pseudomonadati</taxon>
        <taxon>Bacteroidota</taxon>
        <taxon>Flavobacteriia</taxon>
        <taxon>Flavobacteriales</taxon>
        <taxon>Flavobacteriaceae</taxon>
    </lineage>
</organism>
<dbReference type="EMBL" id="CP060695">
    <property type="protein sequence ID" value="QNM85814.1"/>
    <property type="molecule type" value="Genomic_DNA"/>
</dbReference>
<evidence type="ECO:0000313" key="2">
    <source>
        <dbReference type="Proteomes" id="UP000515808"/>
    </source>
</evidence>
<protein>
    <submittedName>
        <fullName evidence="1">Uncharacterized protein</fullName>
    </submittedName>
</protein>
<gene>
    <name evidence="1" type="ORF">H9W90_01455</name>
</gene>
<reference evidence="1 2" key="1">
    <citation type="submission" date="2020-08" db="EMBL/GenBank/DDBJ databases">
        <title>Polaribacter sp. L12M9 isolated from gut of the Korean scallop.</title>
        <authorList>
            <person name="Jeong Y.S."/>
        </authorList>
    </citation>
    <scope>NUCLEOTIDE SEQUENCE [LARGE SCALE GENOMIC DNA]</scope>
    <source>
        <strain evidence="1 2">L12M9</strain>
    </source>
</reference>
<evidence type="ECO:0000313" key="1">
    <source>
        <dbReference type="EMBL" id="QNM85814.1"/>
    </source>
</evidence>
<dbReference type="RefSeq" id="WP_187482715.1">
    <property type="nucleotide sequence ID" value="NZ_CP060695.1"/>
</dbReference>
<dbReference type="AlphaFoldDB" id="A0A7G9LB15"/>
<name>A0A7G9LB15_9FLAO</name>
<accession>A0A7G9LB15</accession>